<evidence type="ECO:0000256" key="1">
    <source>
        <dbReference type="ARBA" id="ARBA00023027"/>
    </source>
</evidence>
<dbReference type="SUPFAM" id="SSF51735">
    <property type="entry name" value="NAD(P)-binding Rossmann-fold domains"/>
    <property type="match status" value="1"/>
</dbReference>
<dbReference type="GO" id="GO:0000166">
    <property type="term" value="F:nucleotide binding"/>
    <property type="evidence" value="ECO:0007669"/>
    <property type="project" value="InterPro"/>
</dbReference>
<keyword evidence="1" id="KW-0520">NAD</keyword>
<feature type="domain" description="Gfo/Idh/MocA-like oxidoreductase N-terminal" evidence="2">
    <location>
        <begin position="1"/>
        <end position="117"/>
    </location>
</feature>
<dbReference type="InterPro" id="IPR051450">
    <property type="entry name" value="Gfo/Idh/MocA_Oxidoreductases"/>
</dbReference>
<dbReference type="Proteomes" id="UP000298488">
    <property type="component" value="Unassembled WGS sequence"/>
</dbReference>
<comment type="caution">
    <text evidence="4">The sequence shown here is derived from an EMBL/GenBank/DDBJ whole genome shotgun (WGS) entry which is preliminary data.</text>
</comment>
<dbReference type="AlphaFoldDB" id="A0A4R8VD74"/>
<dbReference type="Pfam" id="PF01408">
    <property type="entry name" value="GFO_IDH_MocA"/>
    <property type="match status" value="1"/>
</dbReference>
<dbReference type="Gene3D" id="3.40.50.720">
    <property type="entry name" value="NAD(P)-binding Rossmann-like Domain"/>
    <property type="match status" value="1"/>
</dbReference>
<dbReference type="EMBL" id="SOFI01000003">
    <property type="protein sequence ID" value="TFB80823.1"/>
    <property type="molecule type" value="Genomic_DNA"/>
</dbReference>
<dbReference type="Gene3D" id="3.30.360.10">
    <property type="entry name" value="Dihydrodipicolinate Reductase, domain 2"/>
    <property type="match status" value="1"/>
</dbReference>
<accession>A0A4R8VD74</accession>
<dbReference type="Pfam" id="PF22725">
    <property type="entry name" value="GFO_IDH_MocA_C3"/>
    <property type="match status" value="1"/>
</dbReference>
<keyword evidence="5" id="KW-1185">Reference proteome</keyword>
<dbReference type="InterPro" id="IPR000683">
    <property type="entry name" value="Gfo/Idh/MocA-like_OxRdtase_N"/>
</dbReference>
<protein>
    <submittedName>
        <fullName evidence="4">Gfo/Idh/MocA family oxidoreductase</fullName>
    </submittedName>
</protein>
<evidence type="ECO:0000313" key="5">
    <source>
        <dbReference type="Proteomes" id="UP000298488"/>
    </source>
</evidence>
<evidence type="ECO:0000313" key="4">
    <source>
        <dbReference type="EMBL" id="TFB80823.1"/>
    </source>
</evidence>
<dbReference type="PANTHER" id="PTHR43377:SF1">
    <property type="entry name" value="BILIVERDIN REDUCTASE A"/>
    <property type="match status" value="1"/>
</dbReference>
<dbReference type="SUPFAM" id="SSF55347">
    <property type="entry name" value="Glyceraldehyde-3-phosphate dehydrogenase-like, C-terminal domain"/>
    <property type="match status" value="1"/>
</dbReference>
<evidence type="ECO:0000259" key="3">
    <source>
        <dbReference type="Pfam" id="PF22725"/>
    </source>
</evidence>
<dbReference type="PANTHER" id="PTHR43377">
    <property type="entry name" value="BILIVERDIN REDUCTASE A"/>
    <property type="match status" value="1"/>
</dbReference>
<gene>
    <name evidence="4" type="ORF">E3N84_08060</name>
</gene>
<feature type="domain" description="GFO/IDH/MocA-like oxidoreductase" evidence="3">
    <location>
        <begin position="127"/>
        <end position="253"/>
    </location>
</feature>
<dbReference type="InterPro" id="IPR036291">
    <property type="entry name" value="NAD(P)-bd_dom_sf"/>
</dbReference>
<reference evidence="4 5" key="1">
    <citation type="submission" date="2019-03" db="EMBL/GenBank/DDBJ databases">
        <title>Genomics of glacier-inhabiting Cryobacterium strains.</title>
        <authorList>
            <person name="Liu Q."/>
            <person name="Xin Y.-H."/>
        </authorList>
    </citation>
    <scope>NUCLEOTIDE SEQUENCE [LARGE SCALE GENOMIC DNA]</scope>
    <source>
        <strain evidence="4 5">CGMCC 1.10440</strain>
    </source>
</reference>
<dbReference type="OrthoDB" id="9792085at2"/>
<name>A0A4R8VD74_9MICO</name>
<proteinExistence type="predicted"/>
<organism evidence="4 5">
    <name type="scientific">Terrimesophilobacter mesophilus</name>
    <dbReference type="NCBI Taxonomy" id="433647"/>
    <lineage>
        <taxon>Bacteria</taxon>
        <taxon>Bacillati</taxon>
        <taxon>Actinomycetota</taxon>
        <taxon>Actinomycetes</taxon>
        <taxon>Micrococcales</taxon>
        <taxon>Microbacteriaceae</taxon>
        <taxon>Terrimesophilobacter</taxon>
    </lineage>
</organism>
<sequence>MRIAILGVAHLHVDSYVDNFRAAGAELVGVFDIDSTRGSSWGAKHGVEFYESLERLLGADLDGVVVCSETSRHLELVEAAANAKVAVLCEKPLGVSVEESQRIVDVCRENGVNLMTAFPSRFEASMAQARDLVRSGALGRIRAFSGTNQSVMPMRERSWFVDPALAGGGAIMDHVVHLADVYSWLLGSEPQSVYAVDNRIVHSDVVSVETSGMVMVTYPGGVFGSIDCSWNRPLNYPTWGGFALSIVGDGGSLDVEPMRQRLVEFGGETRYSWIQWGPDSNQSMIQDFIDSTVDGRPPLSTGDDGLRATRVALAALESVRTLEPVELSAP</sequence>
<evidence type="ECO:0000259" key="2">
    <source>
        <dbReference type="Pfam" id="PF01408"/>
    </source>
</evidence>
<dbReference type="InterPro" id="IPR055170">
    <property type="entry name" value="GFO_IDH_MocA-like_dom"/>
</dbReference>